<sequence length="280" mass="32771">MMENLKKVILVPWDFTEGAEIAFLHALQLAKASGNEIMLLHIIPHTRLYDTLIKKVNLKKIEQLNLKIEESARKLEEKHGFKLQTLVVEGHPARIIKGLIITAHVNLIVSYYEYKTGKKQLRISKYLRNLFFKDTTLPFIIVSKPPLHSHYIEIVVPVDYDRKFKEAVHWIIYLAKYYKCNINLIKPFLSDDSKKKQLANNIYFTKKMLDGVNIVYGIKTAKKRGTFDQEVFRFAKTIEADLILIMSDKYNVFLDSKTESNLDIPVMCINPRIRKYQSFY</sequence>
<evidence type="ECO:0000313" key="2">
    <source>
        <dbReference type="EMBL" id="QKG81049.1"/>
    </source>
</evidence>
<dbReference type="EMBL" id="CP041345">
    <property type="protein sequence ID" value="QKG81049.1"/>
    <property type="molecule type" value="Genomic_DNA"/>
</dbReference>
<gene>
    <name evidence="2" type="ORF">FHG85_12495</name>
</gene>
<dbReference type="SUPFAM" id="SSF52402">
    <property type="entry name" value="Adenine nucleotide alpha hydrolases-like"/>
    <property type="match status" value="1"/>
</dbReference>
<dbReference type="Proteomes" id="UP000500961">
    <property type="component" value="Chromosome"/>
</dbReference>
<evidence type="ECO:0000313" key="3">
    <source>
        <dbReference type="Proteomes" id="UP000500961"/>
    </source>
</evidence>
<feature type="domain" description="UspA" evidence="1">
    <location>
        <begin position="7"/>
        <end position="109"/>
    </location>
</feature>
<accession>A0A7D3Y607</accession>
<proteinExistence type="predicted"/>
<reference evidence="2 3" key="1">
    <citation type="submission" date="2019-07" db="EMBL/GenBank/DDBJ databases">
        <title>Thalassofilum flectens gen. nov., sp. nov., a novel moderate thermophilic anaerobe from a shallow sea hot spring in Kunashir Island (Russia), representing a new family in the order Bacteroidales, and proposal of Thalassofilacea fam. nov.</title>
        <authorList>
            <person name="Kochetkova T.V."/>
            <person name="Podosokorskaya O.A."/>
            <person name="Novikov A."/>
            <person name="Elcheninov A.G."/>
            <person name="Toshchakov S.V."/>
            <person name="Kublanov I.V."/>
        </authorList>
    </citation>
    <scope>NUCLEOTIDE SEQUENCE [LARGE SCALE GENOMIC DNA]</scope>
    <source>
        <strain evidence="2 3">38-H</strain>
    </source>
</reference>
<dbReference type="AlphaFoldDB" id="A0A7D3Y607"/>
<dbReference type="Pfam" id="PF00582">
    <property type="entry name" value="Usp"/>
    <property type="match status" value="1"/>
</dbReference>
<evidence type="ECO:0000259" key="1">
    <source>
        <dbReference type="Pfam" id="PF00582"/>
    </source>
</evidence>
<dbReference type="CDD" id="cd00293">
    <property type="entry name" value="USP-like"/>
    <property type="match status" value="1"/>
</dbReference>
<dbReference type="InterPro" id="IPR006016">
    <property type="entry name" value="UspA"/>
</dbReference>
<dbReference type="RefSeq" id="WP_173076422.1">
    <property type="nucleotide sequence ID" value="NZ_CP041345.1"/>
</dbReference>
<dbReference type="Gene3D" id="3.40.50.12370">
    <property type="match status" value="1"/>
</dbReference>
<organism evidence="2 3">
    <name type="scientific">Tenuifilum thalassicum</name>
    <dbReference type="NCBI Taxonomy" id="2590900"/>
    <lineage>
        <taxon>Bacteria</taxon>
        <taxon>Pseudomonadati</taxon>
        <taxon>Bacteroidota</taxon>
        <taxon>Bacteroidia</taxon>
        <taxon>Bacteroidales</taxon>
        <taxon>Tenuifilaceae</taxon>
        <taxon>Tenuifilum</taxon>
    </lineage>
</organism>
<keyword evidence="3" id="KW-1185">Reference proteome</keyword>
<name>A0A7D3Y607_9BACT</name>
<dbReference type="KEGG" id="ttz:FHG85_12495"/>
<protein>
    <submittedName>
        <fullName evidence="2">Universal stress protein</fullName>
    </submittedName>
</protein>